<sequence length="413" mass="46237">MAMPSFAVKWLLEASLDTLVVGRKRSVGIRTIQAMESPPLVRLLPEIFNTKYLRSLACRSYLLPGLSSVFTALKNIESRRMLPFIEDRAESQPSEANSHANEDIWQQLWRLTRTRLPPFQRGDLQQRGFREVAAMDNRIFLIQEAEKSTGYQFAPEVRSFAYNGPNHEDGIDIGVCESYNIQHHFSDSDMEQHEDGENTLVPEAVDDYRYSSPPPAASSIAFHSEDEVDDNEACYVKLSVDHNDKLDSFNPGEVSSPFAPFSQEASLDCLEVKGPYQTYPLEDRGLSQNSVPMPFSTEPQAIAAHAREPFGNWWSSDVASGDDQSATHESISELQESMLTSPQSECHIDRVGGEDAFQESPFVAGSGVESCAQNGEGIFEGSDDAYWEPMSQARLSSTTFLEEIEMEDNFDDE</sequence>
<comment type="caution">
    <text evidence="1">The sequence shown here is derived from an EMBL/GenBank/DDBJ whole genome shotgun (WGS) entry which is preliminary data.</text>
</comment>
<evidence type="ECO:0000313" key="1">
    <source>
        <dbReference type="EMBL" id="KZL77498.1"/>
    </source>
</evidence>
<evidence type="ECO:0000313" key="2">
    <source>
        <dbReference type="Proteomes" id="UP000076552"/>
    </source>
</evidence>
<proteinExistence type="predicted"/>
<dbReference type="EMBL" id="LFIV01000007">
    <property type="protein sequence ID" value="KZL77498.1"/>
    <property type="molecule type" value="Genomic_DNA"/>
</dbReference>
<accession>A0A161W223</accession>
<keyword evidence="2" id="KW-1185">Reference proteome</keyword>
<dbReference type="STRING" id="708197.A0A161W223"/>
<name>A0A161W223_9PEZI</name>
<gene>
    <name evidence="1" type="ORF">CT0861_09309</name>
</gene>
<dbReference type="AlphaFoldDB" id="A0A161W223"/>
<reference evidence="1 2" key="1">
    <citation type="submission" date="2015-06" db="EMBL/GenBank/DDBJ databases">
        <title>Survival trade-offs in plant roots during colonization by closely related pathogenic and mutualistic fungi.</title>
        <authorList>
            <person name="Hacquard S."/>
            <person name="Kracher B."/>
            <person name="Hiruma K."/>
            <person name="Weinman A."/>
            <person name="Muench P."/>
            <person name="Garrido Oter R."/>
            <person name="Ver Loren van Themaat E."/>
            <person name="Dallerey J.-F."/>
            <person name="Damm U."/>
            <person name="Henrissat B."/>
            <person name="Lespinet O."/>
            <person name="Thon M."/>
            <person name="Kemen E."/>
            <person name="McHardy A.C."/>
            <person name="Schulze-Lefert P."/>
            <person name="O'Connell R.J."/>
        </authorList>
    </citation>
    <scope>NUCLEOTIDE SEQUENCE [LARGE SCALE GENOMIC DNA]</scope>
    <source>
        <strain evidence="1 2">0861</strain>
    </source>
</reference>
<dbReference type="Proteomes" id="UP000076552">
    <property type="component" value="Unassembled WGS sequence"/>
</dbReference>
<protein>
    <submittedName>
        <fullName evidence="1">Uncharacterized protein</fullName>
    </submittedName>
</protein>
<organism evidence="1 2">
    <name type="scientific">Colletotrichum tofieldiae</name>
    <dbReference type="NCBI Taxonomy" id="708197"/>
    <lineage>
        <taxon>Eukaryota</taxon>
        <taxon>Fungi</taxon>
        <taxon>Dikarya</taxon>
        <taxon>Ascomycota</taxon>
        <taxon>Pezizomycotina</taxon>
        <taxon>Sordariomycetes</taxon>
        <taxon>Hypocreomycetidae</taxon>
        <taxon>Glomerellales</taxon>
        <taxon>Glomerellaceae</taxon>
        <taxon>Colletotrichum</taxon>
        <taxon>Colletotrichum spaethianum species complex</taxon>
    </lineage>
</organism>